<dbReference type="AlphaFoldDB" id="A0A1E7DU04"/>
<protein>
    <submittedName>
        <fullName evidence="1">Uncharacterized protein</fullName>
    </submittedName>
</protein>
<dbReference type="Proteomes" id="UP000095658">
    <property type="component" value="Unassembled WGS sequence"/>
</dbReference>
<comment type="caution">
    <text evidence="1">The sequence shown here is derived from an EMBL/GenBank/DDBJ whole genome shotgun (WGS) entry which is preliminary data.</text>
</comment>
<accession>A0A1E7DU04</accession>
<evidence type="ECO:0000313" key="2">
    <source>
        <dbReference type="Proteomes" id="UP000095658"/>
    </source>
</evidence>
<reference evidence="1 2" key="1">
    <citation type="submission" date="2016-06" db="EMBL/GenBank/DDBJ databases">
        <title>Domibacillus iocasae genome sequencing.</title>
        <authorList>
            <person name="Verma A."/>
            <person name="Pal Y."/>
            <person name="Ojha A.K."/>
            <person name="Krishnamurthi S."/>
        </authorList>
    </citation>
    <scope>NUCLEOTIDE SEQUENCE [LARGE SCALE GENOMIC DNA]</scope>
    <source>
        <strain evidence="1 2">DSM 29979</strain>
    </source>
</reference>
<proteinExistence type="predicted"/>
<dbReference type="EMBL" id="MAMP01000001">
    <property type="protein sequence ID" value="OES46567.1"/>
    <property type="molecule type" value="Genomic_DNA"/>
</dbReference>
<evidence type="ECO:0000313" key="1">
    <source>
        <dbReference type="EMBL" id="OES46567.1"/>
    </source>
</evidence>
<organism evidence="1 2">
    <name type="scientific">Domibacillus iocasae</name>
    <dbReference type="NCBI Taxonomy" id="1714016"/>
    <lineage>
        <taxon>Bacteria</taxon>
        <taxon>Bacillati</taxon>
        <taxon>Bacillota</taxon>
        <taxon>Bacilli</taxon>
        <taxon>Bacillales</taxon>
        <taxon>Bacillaceae</taxon>
        <taxon>Domibacillus</taxon>
    </lineage>
</organism>
<dbReference type="STRING" id="1714016.BA724_00475"/>
<name>A0A1E7DU04_9BACI</name>
<sequence>MYLFILADLLKTNGRRAGGGDSRGTSGQAVAGSAKRCSAFAPVVSPAASLQPITLLFKKVSFHDRNRRKQEV</sequence>
<keyword evidence="2" id="KW-1185">Reference proteome</keyword>
<gene>
    <name evidence="1" type="ORF">BA724_00475</name>
</gene>